<evidence type="ECO:0000256" key="7">
    <source>
        <dbReference type="ARBA" id="ARBA00023125"/>
    </source>
</evidence>
<dbReference type="PANTHER" id="PTHR33568">
    <property type="entry name" value="DNA POLYMERASE"/>
    <property type="match status" value="1"/>
</dbReference>
<evidence type="ECO:0000256" key="3">
    <source>
        <dbReference type="ARBA" id="ARBA00022679"/>
    </source>
</evidence>
<comment type="caution">
    <text evidence="10">The sequence shown here is derived from an EMBL/GenBank/DDBJ whole genome shotgun (WGS) entry which is preliminary data.</text>
</comment>
<dbReference type="EMBL" id="VUJU01008743">
    <property type="protein sequence ID" value="KAF0726404.1"/>
    <property type="molecule type" value="Genomic_DNA"/>
</dbReference>
<sequence>MTTKQRTAFINWHDEMTNNNYTFNFKKELEEYCSSDVDILRRGCLEQFLAVCNIDPFKYITIASVCMAIYRQSDLSNSTIAVIKNVKKEKFSDESIKWLKSKILNGNKNIKYTLNGGEAVICGAKVDGYDVSEKKCISIMDVSGMAVRIASTRMIQTPLIKTP</sequence>
<evidence type="ECO:0000256" key="4">
    <source>
        <dbReference type="ARBA" id="ARBA00022695"/>
    </source>
</evidence>
<proteinExistence type="inferred from homology"/>
<dbReference type="InterPro" id="IPR004868">
    <property type="entry name" value="DNA-dir_DNA_pol_B_mt/vir"/>
</dbReference>
<dbReference type="AlphaFoldDB" id="A0A6G0WGX4"/>
<evidence type="ECO:0000259" key="9">
    <source>
        <dbReference type="Pfam" id="PF03175"/>
    </source>
</evidence>
<dbReference type="OrthoDB" id="6617419at2759"/>
<dbReference type="PANTHER" id="PTHR33568:SF3">
    <property type="entry name" value="DNA-DIRECTED DNA POLYMERASE"/>
    <property type="match status" value="1"/>
</dbReference>
<accession>A0A6G0WGX4</accession>
<dbReference type="GO" id="GO:0003887">
    <property type="term" value="F:DNA-directed DNA polymerase activity"/>
    <property type="evidence" value="ECO:0007669"/>
    <property type="project" value="UniProtKB-KW"/>
</dbReference>
<keyword evidence="6" id="KW-0239">DNA-directed DNA polymerase</keyword>
<dbReference type="Proteomes" id="UP000478052">
    <property type="component" value="Unassembled WGS sequence"/>
</dbReference>
<evidence type="ECO:0000256" key="8">
    <source>
        <dbReference type="ARBA" id="ARBA00049244"/>
    </source>
</evidence>
<organism evidence="10 11">
    <name type="scientific">Aphis craccivora</name>
    <name type="common">Cowpea aphid</name>
    <dbReference type="NCBI Taxonomy" id="307492"/>
    <lineage>
        <taxon>Eukaryota</taxon>
        <taxon>Metazoa</taxon>
        <taxon>Ecdysozoa</taxon>
        <taxon>Arthropoda</taxon>
        <taxon>Hexapoda</taxon>
        <taxon>Insecta</taxon>
        <taxon>Pterygota</taxon>
        <taxon>Neoptera</taxon>
        <taxon>Paraneoptera</taxon>
        <taxon>Hemiptera</taxon>
        <taxon>Sternorrhyncha</taxon>
        <taxon>Aphidomorpha</taxon>
        <taxon>Aphidoidea</taxon>
        <taxon>Aphididae</taxon>
        <taxon>Aphidini</taxon>
        <taxon>Aphis</taxon>
        <taxon>Aphis</taxon>
    </lineage>
</organism>
<comment type="similarity">
    <text evidence="1">Belongs to the DNA polymerase type-B family.</text>
</comment>
<gene>
    <name evidence="10" type="ORF">FWK35_00015504</name>
</gene>
<evidence type="ECO:0000256" key="6">
    <source>
        <dbReference type="ARBA" id="ARBA00022932"/>
    </source>
</evidence>
<evidence type="ECO:0000256" key="5">
    <source>
        <dbReference type="ARBA" id="ARBA00022705"/>
    </source>
</evidence>
<comment type="catalytic activity">
    <reaction evidence="8">
        <text>DNA(n) + a 2'-deoxyribonucleoside 5'-triphosphate = DNA(n+1) + diphosphate</text>
        <dbReference type="Rhea" id="RHEA:22508"/>
        <dbReference type="Rhea" id="RHEA-COMP:17339"/>
        <dbReference type="Rhea" id="RHEA-COMP:17340"/>
        <dbReference type="ChEBI" id="CHEBI:33019"/>
        <dbReference type="ChEBI" id="CHEBI:61560"/>
        <dbReference type="ChEBI" id="CHEBI:173112"/>
        <dbReference type="EC" id="2.7.7.7"/>
    </reaction>
</comment>
<dbReference type="GO" id="GO:0003677">
    <property type="term" value="F:DNA binding"/>
    <property type="evidence" value="ECO:0007669"/>
    <property type="project" value="UniProtKB-KW"/>
</dbReference>
<feature type="domain" description="DNA-directed DNA polymerase family B mitochondria/virus" evidence="9">
    <location>
        <begin position="17"/>
        <end position="128"/>
    </location>
</feature>
<keyword evidence="4" id="KW-0548">Nucleotidyltransferase</keyword>
<reference evidence="10 11" key="1">
    <citation type="submission" date="2019-08" db="EMBL/GenBank/DDBJ databases">
        <title>Whole genome of Aphis craccivora.</title>
        <authorList>
            <person name="Voronova N.V."/>
            <person name="Shulinski R.S."/>
            <person name="Bandarenka Y.V."/>
            <person name="Zhorov D.G."/>
            <person name="Warner D."/>
        </authorList>
    </citation>
    <scope>NUCLEOTIDE SEQUENCE [LARGE SCALE GENOMIC DNA]</scope>
    <source>
        <strain evidence="10">180601</strain>
        <tissue evidence="10">Whole Body</tissue>
    </source>
</reference>
<name>A0A6G0WGX4_APHCR</name>
<dbReference type="GO" id="GO:0006260">
    <property type="term" value="P:DNA replication"/>
    <property type="evidence" value="ECO:0007669"/>
    <property type="project" value="UniProtKB-KW"/>
</dbReference>
<dbReference type="GO" id="GO:0000166">
    <property type="term" value="F:nucleotide binding"/>
    <property type="evidence" value="ECO:0007669"/>
    <property type="project" value="InterPro"/>
</dbReference>
<dbReference type="EC" id="2.7.7.7" evidence="2"/>
<evidence type="ECO:0000313" key="10">
    <source>
        <dbReference type="EMBL" id="KAF0726404.1"/>
    </source>
</evidence>
<evidence type="ECO:0000313" key="11">
    <source>
        <dbReference type="Proteomes" id="UP000478052"/>
    </source>
</evidence>
<evidence type="ECO:0000256" key="2">
    <source>
        <dbReference type="ARBA" id="ARBA00012417"/>
    </source>
</evidence>
<protein>
    <recommendedName>
        <fullName evidence="2">DNA-directed DNA polymerase</fullName>
        <ecNumber evidence="2">2.7.7.7</ecNumber>
    </recommendedName>
</protein>
<keyword evidence="7" id="KW-0238">DNA-binding</keyword>
<keyword evidence="11" id="KW-1185">Reference proteome</keyword>
<keyword evidence="5" id="KW-0235">DNA replication</keyword>
<evidence type="ECO:0000256" key="1">
    <source>
        <dbReference type="ARBA" id="ARBA00005755"/>
    </source>
</evidence>
<keyword evidence="3" id="KW-0808">Transferase</keyword>
<dbReference type="Pfam" id="PF03175">
    <property type="entry name" value="DNA_pol_B_2"/>
    <property type="match status" value="1"/>
</dbReference>